<sequence length="71" mass="8014">MPKLPAIKPKVLIKRLKKAGFVEDRQSGNHVVMYHPKTGRRAIIPYHLRNIPKGTLNSLIKEAGISKEEIS</sequence>
<dbReference type="Proteomes" id="UP000231727">
    <property type="component" value="Unassembled WGS sequence"/>
</dbReference>
<dbReference type="InterPro" id="IPR012933">
    <property type="entry name" value="HicA_mRNA_interferase"/>
</dbReference>
<dbReference type="Gene3D" id="3.30.920.30">
    <property type="entry name" value="Hypothetical protein"/>
    <property type="match status" value="1"/>
</dbReference>
<protein>
    <recommendedName>
        <fullName evidence="10">Toxin HicA</fullName>
    </recommendedName>
</protein>
<dbReference type="AlphaFoldDB" id="A0A2M7TI47"/>
<name>A0A2M7TI47_9BACT</name>
<keyword evidence="4" id="KW-0255">Endonuclease</keyword>
<evidence type="ECO:0000256" key="4">
    <source>
        <dbReference type="ARBA" id="ARBA00022759"/>
    </source>
</evidence>
<keyword evidence="3" id="KW-0540">Nuclease</keyword>
<evidence type="ECO:0000256" key="5">
    <source>
        <dbReference type="ARBA" id="ARBA00022801"/>
    </source>
</evidence>
<comment type="similarity">
    <text evidence="1">Belongs to the HicA mRNA interferase family.</text>
</comment>
<dbReference type="GO" id="GO:0004519">
    <property type="term" value="F:endonuclease activity"/>
    <property type="evidence" value="ECO:0007669"/>
    <property type="project" value="UniProtKB-KW"/>
</dbReference>
<accession>A0A2M7TI47</accession>
<evidence type="ECO:0000313" key="8">
    <source>
        <dbReference type="EMBL" id="PIZ46015.1"/>
    </source>
</evidence>
<proteinExistence type="inferred from homology"/>
<evidence type="ECO:0000313" key="9">
    <source>
        <dbReference type="Proteomes" id="UP000231727"/>
    </source>
</evidence>
<gene>
    <name evidence="8" type="ORF">COY30_00905</name>
</gene>
<keyword evidence="5" id="KW-0378">Hydrolase</keyword>
<dbReference type="SUPFAM" id="SSF54786">
    <property type="entry name" value="YcfA/nrd intein domain"/>
    <property type="match status" value="1"/>
</dbReference>
<evidence type="ECO:0000256" key="1">
    <source>
        <dbReference type="ARBA" id="ARBA00006620"/>
    </source>
</evidence>
<keyword evidence="2" id="KW-1277">Toxin-antitoxin system</keyword>
<keyword evidence="7" id="KW-0346">Stress response</keyword>
<dbReference type="GO" id="GO:0003729">
    <property type="term" value="F:mRNA binding"/>
    <property type="evidence" value="ECO:0007669"/>
    <property type="project" value="InterPro"/>
</dbReference>
<evidence type="ECO:0000256" key="2">
    <source>
        <dbReference type="ARBA" id="ARBA00022649"/>
    </source>
</evidence>
<evidence type="ECO:0008006" key="10">
    <source>
        <dbReference type="Google" id="ProtNLM"/>
    </source>
</evidence>
<dbReference type="Pfam" id="PF07927">
    <property type="entry name" value="HicA_toxin"/>
    <property type="match status" value="1"/>
</dbReference>
<dbReference type="InterPro" id="IPR038570">
    <property type="entry name" value="HicA_sf"/>
</dbReference>
<dbReference type="GO" id="GO:0016787">
    <property type="term" value="F:hydrolase activity"/>
    <property type="evidence" value="ECO:0007669"/>
    <property type="project" value="UniProtKB-KW"/>
</dbReference>
<evidence type="ECO:0000256" key="7">
    <source>
        <dbReference type="ARBA" id="ARBA00023016"/>
    </source>
</evidence>
<evidence type="ECO:0000256" key="6">
    <source>
        <dbReference type="ARBA" id="ARBA00022884"/>
    </source>
</evidence>
<dbReference type="EMBL" id="PFNN01000019">
    <property type="protein sequence ID" value="PIZ46015.1"/>
    <property type="molecule type" value="Genomic_DNA"/>
</dbReference>
<reference evidence="9" key="1">
    <citation type="submission" date="2017-09" db="EMBL/GenBank/DDBJ databases">
        <title>Depth-based differentiation of microbial function through sediment-hosted aquifers and enrichment of novel symbionts in the deep terrestrial subsurface.</title>
        <authorList>
            <person name="Probst A.J."/>
            <person name="Ladd B."/>
            <person name="Jarett J.K."/>
            <person name="Geller-Mcgrath D.E."/>
            <person name="Sieber C.M.K."/>
            <person name="Emerson J.B."/>
            <person name="Anantharaman K."/>
            <person name="Thomas B.C."/>
            <person name="Malmstrom R."/>
            <person name="Stieglmeier M."/>
            <person name="Klingl A."/>
            <person name="Woyke T."/>
            <person name="Ryan C.M."/>
            <person name="Banfield J.F."/>
        </authorList>
    </citation>
    <scope>NUCLEOTIDE SEQUENCE [LARGE SCALE GENOMIC DNA]</scope>
</reference>
<keyword evidence="6" id="KW-0694">RNA-binding</keyword>
<comment type="caution">
    <text evidence="8">The sequence shown here is derived from an EMBL/GenBank/DDBJ whole genome shotgun (WGS) entry which is preliminary data.</text>
</comment>
<organism evidence="8 9">
    <name type="scientific">Candidatus Woesebacteria bacterium CG_4_10_14_0_2_um_filter_44_9</name>
    <dbReference type="NCBI Taxonomy" id="1975055"/>
    <lineage>
        <taxon>Bacteria</taxon>
        <taxon>Candidatus Woeseibacteriota</taxon>
    </lineage>
</organism>
<evidence type="ECO:0000256" key="3">
    <source>
        <dbReference type="ARBA" id="ARBA00022722"/>
    </source>
</evidence>